<evidence type="ECO:0000313" key="4">
    <source>
        <dbReference type="EMBL" id="KAG9463190.1"/>
    </source>
</evidence>
<dbReference type="PANTHER" id="PTHR23411">
    <property type="entry name" value="TAPASIN"/>
    <property type="match status" value="1"/>
</dbReference>
<evidence type="ECO:0000259" key="3">
    <source>
        <dbReference type="PROSITE" id="PS50835"/>
    </source>
</evidence>
<proteinExistence type="predicted"/>
<keyword evidence="1" id="KW-0393">Immunoglobulin domain</keyword>
<sequence>QPTVGGPMQLSISDSGDVTATLLLLKFYPKDIRITWTYGGSEERRPSEETPTVDPDGTFSMNTRCTIPGCLFKEEDFKITVTWKHEAMDRAESREMSVGHPDLPWRPVIEEIVRPVFLVNTEARLQCKISQYYPNDLAVIWYMKEEGNVVLRKDTSPTAQRQPDNTYSCTASLVLIPSVEEHDGAEIICRVEHPSLGQHIERSTGPIQVHASPRMQDPIRWSLGHGGEVLCSLILQSFYPKPIDIKWRCNPNHYFTSRETYEVNQDSTYNVRSECAVSQELISHPDFPITVTWSHSSMAEPERREMCIKDAGLPWYPTVSDIITPVLSPHEEVMLRCDIKGHFPRTLTVSWFVKERGMDGYVPVDRCGTRYQSKLLTGQYSDTGYQSTALLHFLPSLGQHHGVWFMCRVQHASLELPIEKSAGPLFMSCEPSSYFLL</sequence>
<dbReference type="AlphaFoldDB" id="A0A8J6BGK2"/>
<dbReference type="InterPro" id="IPR050380">
    <property type="entry name" value="Immune_Resp_Modulators"/>
</dbReference>
<name>A0A8J6BGK2_ELECQ</name>
<gene>
    <name evidence="4" type="ORF">GDO78_022233</name>
</gene>
<dbReference type="OrthoDB" id="10043043at2759"/>
<comment type="caution">
    <text evidence="4">The sequence shown here is derived from an EMBL/GenBank/DDBJ whole genome shotgun (WGS) entry which is preliminary data.</text>
</comment>
<dbReference type="InterPro" id="IPR007110">
    <property type="entry name" value="Ig-like_dom"/>
</dbReference>
<dbReference type="InterPro" id="IPR003006">
    <property type="entry name" value="Ig/MHC_CS"/>
</dbReference>
<keyword evidence="5" id="KW-1185">Reference proteome</keyword>
<dbReference type="Gene3D" id="2.60.40.10">
    <property type="entry name" value="Immunoglobulins"/>
    <property type="match status" value="4"/>
</dbReference>
<organism evidence="4 5">
    <name type="scientific">Eleutherodactylus coqui</name>
    <name type="common">Puerto Rican coqui</name>
    <dbReference type="NCBI Taxonomy" id="57060"/>
    <lineage>
        <taxon>Eukaryota</taxon>
        <taxon>Metazoa</taxon>
        <taxon>Chordata</taxon>
        <taxon>Craniata</taxon>
        <taxon>Vertebrata</taxon>
        <taxon>Euteleostomi</taxon>
        <taxon>Amphibia</taxon>
        <taxon>Batrachia</taxon>
        <taxon>Anura</taxon>
        <taxon>Neobatrachia</taxon>
        <taxon>Hyloidea</taxon>
        <taxon>Eleutherodactylidae</taxon>
        <taxon>Eleutherodactylinae</taxon>
        <taxon>Eleutherodactylus</taxon>
        <taxon>Eleutherodactylus</taxon>
    </lineage>
</organism>
<dbReference type="SMART" id="SM00407">
    <property type="entry name" value="IGc1"/>
    <property type="match status" value="2"/>
</dbReference>
<dbReference type="InterPro" id="IPR013783">
    <property type="entry name" value="Ig-like_fold"/>
</dbReference>
<dbReference type="PROSITE" id="PS00290">
    <property type="entry name" value="IG_MHC"/>
    <property type="match status" value="1"/>
</dbReference>
<dbReference type="InterPro" id="IPR003597">
    <property type="entry name" value="Ig_C1-set"/>
</dbReference>
<dbReference type="Proteomes" id="UP000770717">
    <property type="component" value="Unassembled WGS sequence"/>
</dbReference>
<accession>A0A8J6BGK2</accession>
<dbReference type="SUPFAM" id="SSF48726">
    <property type="entry name" value="Immunoglobulin"/>
    <property type="match status" value="3"/>
</dbReference>
<feature type="region of interest" description="Disordered" evidence="2">
    <location>
        <begin position="39"/>
        <end position="59"/>
    </location>
</feature>
<dbReference type="PROSITE" id="PS50835">
    <property type="entry name" value="IG_LIKE"/>
    <property type="match status" value="2"/>
</dbReference>
<evidence type="ECO:0000256" key="2">
    <source>
        <dbReference type="SAM" id="MobiDB-lite"/>
    </source>
</evidence>
<feature type="domain" description="Ig-like" evidence="3">
    <location>
        <begin position="317"/>
        <end position="419"/>
    </location>
</feature>
<dbReference type="Pfam" id="PF07654">
    <property type="entry name" value="C1-set"/>
    <property type="match status" value="1"/>
</dbReference>
<feature type="non-terminal residue" evidence="4">
    <location>
        <position position="437"/>
    </location>
</feature>
<reference evidence="4" key="1">
    <citation type="thesis" date="2020" institute="ProQuest LLC" country="789 East Eisenhower Parkway, Ann Arbor, MI, USA">
        <title>Comparative Genomics and Chromosome Evolution.</title>
        <authorList>
            <person name="Mudd A.B."/>
        </authorList>
    </citation>
    <scope>NUCLEOTIDE SEQUENCE</scope>
    <source>
        <strain evidence="4">HN-11 Male</strain>
        <tissue evidence="4">Kidney and liver</tissue>
    </source>
</reference>
<dbReference type="EMBL" id="WNTK01007737">
    <property type="protein sequence ID" value="KAG9463190.1"/>
    <property type="molecule type" value="Genomic_DNA"/>
</dbReference>
<evidence type="ECO:0000313" key="5">
    <source>
        <dbReference type="Proteomes" id="UP000770717"/>
    </source>
</evidence>
<feature type="domain" description="Ig-like" evidence="3">
    <location>
        <begin position="107"/>
        <end position="205"/>
    </location>
</feature>
<protein>
    <recommendedName>
        <fullName evidence="3">Ig-like domain-containing protein</fullName>
    </recommendedName>
</protein>
<dbReference type="FunFam" id="2.60.40.10:FF:001774">
    <property type="entry name" value="Uncharacterized LOC100216153"/>
    <property type="match status" value="2"/>
</dbReference>
<evidence type="ECO:0000256" key="1">
    <source>
        <dbReference type="ARBA" id="ARBA00023319"/>
    </source>
</evidence>
<dbReference type="InterPro" id="IPR036179">
    <property type="entry name" value="Ig-like_dom_sf"/>
</dbReference>
<dbReference type="FunFam" id="2.60.40.10:FF:001931">
    <property type="entry name" value="Uncharacterized LOC100216153"/>
    <property type="match status" value="1"/>
</dbReference>